<evidence type="ECO:0000256" key="5">
    <source>
        <dbReference type="ARBA" id="ARBA00023242"/>
    </source>
</evidence>
<evidence type="ECO:0000256" key="8">
    <source>
        <dbReference type="SAM" id="Coils"/>
    </source>
</evidence>
<dbReference type="SMART" id="SM00028">
    <property type="entry name" value="TPR"/>
    <property type="match status" value="1"/>
</dbReference>
<dbReference type="SUPFAM" id="SSF48452">
    <property type="entry name" value="TPR-like"/>
    <property type="match status" value="1"/>
</dbReference>
<evidence type="ECO:0000256" key="4">
    <source>
        <dbReference type="ARBA" id="ARBA00023054"/>
    </source>
</evidence>
<evidence type="ECO:0000256" key="1">
    <source>
        <dbReference type="ARBA" id="ARBA00004123"/>
    </source>
</evidence>
<name>A0ABS8S8M2_DATST</name>
<feature type="repeat" description="TPR" evidence="7">
    <location>
        <begin position="186"/>
        <end position="219"/>
    </location>
</feature>
<dbReference type="InterPro" id="IPR044961">
    <property type="entry name" value="MS5/SDI1"/>
</dbReference>
<evidence type="ECO:0000256" key="2">
    <source>
        <dbReference type="ARBA" id="ARBA00022737"/>
    </source>
</evidence>
<organism evidence="10 11">
    <name type="scientific">Datura stramonium</name>
    <name type="common">Jimsonweed</name>
    <name type="synonym">Common thornapple</name>
    <dbReference type="NCBI Taxonomy" id="4076"/>
    <lineage>
        <taxon>Eukaryota</taxon>
        <taxon>Viridiplantae</taxon>
        <taxon>Streptophyta</taxon>
        <taxon>Embryophyta</taxon>
        <taxon>Tracheophyta</taxon>
        <taxon>Spermatophyta</taxon>
        <taxon>Magnoliopsida</taxon>
        <taxon>eudicotyledons</taxon>
        <taxon>Gunneridae</taxon>
        <taxon>Pentapetalae</taxon>
        <taxon>asterids</taxon>
        <taxon>lamiids</taxon>
        <taxon>Solanales</taxon>
        <taxon>Solanaceae</taxon>
        <taxon>Solanoideae</taxon>
        <taxon>Datureae</taxon>
        <taxon>Datura</taxon>
    </lineage>
</organism>
<evidence type="ECO:0000256" key="6">
    <source>
        <dbReference type="ARBA" id="ARBA00025750"/>
    </source>
</evidence>
<reference evidence="10 11" key="1">
    <citation type="journal article" date="2021" name="BMC Genomics">
        <title>Datura genome reveals duplications of psychoactive alkaloid biosynthetic genes and high mutation rate following tissue culture.</title>
        <authorList>
            <person name="Rajewski A."/>
            <person name="Carter-House D."/>
            <person name="Stajich J."/>
            <person name="Litt A."/>
        </authorList>
    </citation>
    <scope>NUCLEOTIDE SEQUENCE [LARGE SCALE GENOMIC DNA]</scope>
    <source>
        <strain evidence="10">AR-01</strain>
    </source>
</reference>
<sequence>MWRNNESDNMSPALGFLTPPPKWRSPASDKNQRWPTHAQSAKADLFHVIHKVPAGDSPYVRAKHVQLIDKDPSKAVSLFWSAINSGDRVDSALKDMAVVMKQLDRSDEAIEAIKSFRHLCPSESQESIDNILIELYKRSGRLEEEIELLELKLKNIEEGIAFGGKKTKLARSQGKKVQITIEKEYSRLLGNLAWSHMQLNNFKLAEEYYRKALSLEPDKNKQSNLAICLMHMNKIAEARFLLQSIKASDRRQMDDSCTKSFERATQMLAELESHGTRNFKEQEEEIREVRIGSSTSDGHNNHREYERTRPPPFSASGPPKHFFTQPRRLSCSLNDGNCFTKDSVSACSRRLLFEQTANNENVQSVVNHNFNKLISANETSKGGSLVCGQVFSRSWKNDANMKSECDLQPLYCKWKNSSSGNDASDKISLELSKSPTESLADITGARKYPEDGDKDYWSSTLTYRDVVTLEDTTQHLESTNLKPLDLAACNSKKSWADMVEEDEVGLQFRETPSKYSDGNENVDSNIINLSQSIDTLCLSEGYHTQPGREARRSLCFDQNDRTENCSSKFQGKELKFGRLNSLPPIGDIANQTPVKLMRRNRLQVFRDITPESPKP</sequence>
<dbReference type="PANTHER" id="PTHR36326:SF4">
    <property type="entry name" value="PROTEIN POLLENLESS 3-LIKE 1"/>
    <property type="match status" value="1"/>
</dbReference>
<keyword evidence="5" id="KW-0539">Nucleus</keyword>
<dbReference type="Proteomes" id="UP000823775">
    <property type="component" value="Unassembled WGS sequence"/>
</dbReference>
<comment type="subcellular location">
    <subcellularLocation>
        <location evidence="1">Nucleus</location>
    </subcellularLocation>
</comment>
<gene>
    <name evidence="10" type="ORF">HAX54_027246</name>
</gene>
<dbReference type="InterPro" id="IPR011990">
    <property type="entry name" value="TPR-like_helical_dom_sf"/>
</dbReference>
<feature type="compositionally biased region" description="Basic and acidic residues" evidence="9">
    <location>
        <begin position="299"/>
        <end position="309"/>
    </location>
</feature>
<dbReference type="Gene3D" id="1.25.40.10">
    <property type="entry name" value="Tetratricopeptide repeat domain"/>
    <property type="match status" value="1"/>
</dbReference>
<feature type="coiled-coil region" evidence="8">
    <location>
        <begin position="132"/>
        <end position="159"/>
    </location>
</feature>
<keyword evidence="11" id="KW-1185">Reference proteome</keyword>
<evidence type="ECO:0000256" key="3">
    <source>
        <dbReference type="ARBA" id="ARBA00022803"/>
    </source>
</evidence>
<dbReference type="PANTHER" id="PTHR36326">
    <property type="entry name" value="PROTEIN POLLENLESS 3-LIKE 2"/>
    <property type="match status" value="1"/>
</dbReference>
<comment type="similarity">
    <text evidence="6">Belongs to the MS5 protein family.</text>
</comment>
<comment type="caution">
    <text evidence="10">The sequence shown here is derived from an EMBL/GenBank/DDBJ whole genome shotgun (WGS) entry which is preliminary data.</text>
</comment>
<keyword evidence="4 8" id="KW-0175">Coiled coil</keyword>
<dbReference type="EMBL" id="JACEIK010000330">
    <property type="protein sequence ID" value="MCD7455170.1"/>
    <property type="molecule type" value="Genomic_DNA"/>
</dbReference>
<evidence type="ECO:0000256" key="7">
    <source>
        <dbReference type="PROSITE-ProRule" id="PRU00339"/>
    </source>
</evidence>
<protein>
    <submittedName>
        <fullName evidence="10">Uncharacterized protein</fullName>
    </submittedName>
</protein>
<evidence type="ECO:0000313" key="11">
    <source>
        <dbReference type="Proteomes" id="UP000823775"/>
    </source>
</evidence>
<proteinExistence type="inferred from homology"/>
<keyword evidence="2" id="KW-0677">Repeat</keyword>
<keyword evidence="3 7" id="KW-0802">TPR repeat</keyword>
<accession>A0ABS8S8M2</accession>
<dbReference type="InterPro" id="IPR019734">
    <property type="entry name" value="TPR_rpt"/>
</dbReference>
<dbReference type="Pfam" id="PF00515">
    <property type="entry name" value="TPR_1"/>
    <property type="match status" value="1"/>
</dbReference>
<evidence type="ECO:0000256" key="9">
    <source>
        <dbReference type="SAM" id="MobiDB-lite"/>
    </source>
</evidence>
<evidence type="ECO:0000313" key="10">
    <source>
        <dbReference type="EMBL" id="MCD7455170.1"/>
    </source>
</evidence>
<feature type="region of interest" description="Disordered" evidence="9">
    <location>
        <begin position="289"/>
        <end position="319"/>
    </location>
</feature>
<dbReference type="PROSITE" id="PS50005">
    <property type="entry name" value="TPR"/>
    <property type="match status" value="1"/>
</dbReference>
<feature type="region of interest" description="Disordered" evidence="9">
    <location>
        <begin position="1"/>
        <end position="34"/>
    </location>
</feature>